<feature type="transmembrane region" description="Helical" evidence="1">
    <location>
        <begin position="221"/>
        <end position="243"/>
    </location>
</feature>
<evidence type="ECO:0000313" key="3">
    <source>
        <dbReference type="Proteomes" id="UP000095743"/>
    </source>
</evidence>
<feature type="transmembrane region" description="Helical" evidence="1">
    <location>
        <begin position="120"/>
        <end position="139"/>
    </location>
</feature>
<dbReference type="PANTHER" id="PTHR35804">
    <property type="entry name" value="LYSINE EXPORTER LYSO"/>
    <property type="match status" value="1"/>
</dbReference>
<feature type="transmembrane region" description="Helical" evidence="1">
    <location>
        <begin position="293"/>
        <end position="313"/>
    </location>
</feature>
<dbReference type="RefSeq" id="WP_069974188.1">
    <property type="nucleotide sequence ID" value="NZ_CP017269.1"/>
</dbReference>
<name>A0A1D8GCJ2_9FIRM</name>
<dbReference type="OrthoDB" id="371078at2"/>
<dbReference type="GO" id="GO:0005886">
    <property type="term" value="C:plasma membrane"/>
    <property type="evidence" value="ECO:0007669"/>
    <property type="project" value="TreeGrafter"/>
</dbReference>
<feature type="transmembrane region" description="Helical" evidence="1">
    <location>
        <begin position="145"/>
        <end position="167"/>
    </location>
</feature>
<keyword evidence="1" id="KW-0812">Transmembrane</keyword>
<dbReference type="GO" id="GO:0015661">
    <property type="term" value="F:L-lysine efflux transmembrane transporter activity"/>
    <property type="evidence" value="ECO:0007669"/>
    <property type="project" value="InterPro"/>
</dbReference>
<dbReference type="PANTHER" id="PTHR35804:SF1">
    <property type="entry name" value="LYSINE EXPORTER LYSO"/>
    <property type="match status" value="1"/>
</dbReference>
<keyword evidence="3" id="KW-1185">Reference proteome</keyword>
<dbReference type="KEGG" id="gfe:Gferi_02770"/>
<dbReference type="Proteomes" id="UP000095743">
    <property type="component" value="Chromosome"/>
</dbReference>
<dbReference type="STRING" id="1424294.Gferi_02770"/>
<keyword evidence="1" id="KW-0472">Membrane</keyword>
<evidence type="ECO:0008006" key="4">
    <source>
        <dbReference type="Google" id="ProtNLM"/>
    </source>
</evidence>
<dbReference type="Pfam" id="PF03956">
    <property type="entry name" value="Lys_export"/>
    <property type="match status" value="1"/>
</dbReference>
<protein>
    <recommendedName>
        <fullName evidence="4">Lysine exporter LysO family protein</fullName>
    </recommendedName>
</protein>
<sequence length="318" mass="34392">MTWLPFICLTIGFFIGIQKLSQYLLVLVDKIITLTLILLMLVIGSSIGINPQVMARLGIVGFNCAVLALLSITFSIFFVCFVEKTVLPLEKIQKELFLDQLNISNEVDLSGQENQRISHLVWIMPGSILLGIVVGFFILPKASTGILSISLTLCLIALYIGVGISLGINKKVFRYVKLLGWKIIFLSIAIFLGSVLGGVIGGTVLKIPYSISVTSVSGMSYYSITGAFMTSVYGIEAGTYGFIVNIMREFFTVLMLPFLIRISKGSPIAGGAAGNMDTMLAPVTKFVGVELGLVALITGTILTFAVPFILPFLHGIFV</sequence>
<feature type="transmembrane region" description="Helical" evidence="1">
    <location>
        <begin position="23"/>
        <end position="47"/>
    </location>
</feature>
<proteinExistence type="predicted"/>
<dbReference type="AlphaFoldDB" id="A0A1D8GCJ2"/>
<evidence type="ECO:0000313" key="2">
    <source>
        <dbReference type="EMBL" id="AOT68612.1"/>
    </source>
</evidence>
<gene>
    <name evidence="2" type="ORF">Gferi_02770</name>
</gene>
<feature type="transmembrane region" description="Helical" evidence="1">
    <location>
        <begin position="179"/>
        <end position="201"/>
    </location>
</feature>
<reference evidence="2 3" key="1">
    <citation type="submission" date="2016-09" db="EMBL/GenBank/DDBJ databases">
        <title>Genomic analysis reveals versatility of anaerobic energy metabolism of Geosporobacter ferrireducens IRF9 of phylum Firmicutes.</title>
        <authorList>
            <person name="Kim S.-J."/>
        </authorList>
    </citation>
    <scope>NUCLEOTIDE SEQUENCE [LARGE SCALE GENOMIC DNA]</scope>
    <source>
        <strain evidence="2 3">IRF9</strain>
    </source>
</reference>
<keyword evidence="1" id="KW-1133">Transmembrane helix</keyword>
<dbReference type="InterPro" id="IPR005642">
    <property type="entry name" value="LysO"/>
</dbReference>
<feature type="transmembrane region" description="Helical" evidence="1">
    <location>
        <begin position="59"/>
        <end position="82"/>
    </location>
</feature>
<dbReference type="EMBL" id="CP017269">
    <property type="protein sequence ID" value="AOT68612.1"/>
    <property type="molecule type" value="Genomic_DNA"/>
</dbReference>
<accession>A0A1D8GCJ2</accession>
<organism evidence="2 3">
    <name type="scientific">Geosporobacter ferrireducens</name>
    <dbReference type="NCBI Taxonomy" id="1424294"/>
    <lineage>
        <taxon>Bacteria</taxon>
        <taxon>Bacillati</taxon>
        <taxon>Bacillota</taxon>
        <taxon>Clostridia</taxon>
        <taxon>Peptostreptococcales</taxon>
        <taxon>Thermotaleaceae</taxon>
        <taxon>Geosporobacter</taxon>
    </lineage>
</organism>
<evidence type="ECO:0000256" key="1">
    <source>
        <dbReference type="SAM" id="Phobius"/>
    </source>
</evidence>